<evidence type="ECO:0000259" key="2">
    <source>
        <dbReference type="Pfam" id="PF20978"/>
    </source>
</evidence>
<dbReference type="EMBL" id="JAUKUD010000006">
    <property type="protein sequence ID" value="KAK0740582.1"/>
    <property type="molecule type" value="Genomic_DNA"/>
</dbReference>
<dbReference type="Proteomes" id="UP001172155">
    <property type="component" value="Unassembled WGS sequence"/>
</dbReference>
<accession>A0AA40JZN5</accession>
<feature type="compositionally biased region" description="Gly residues" evidence="1">
    <location>
        <begin position="74"/>
        <end position="83"/>
    </location>
</feature>
<gene>
    <name evidence="3" type="ORF">B0T18DRAFT_431869</name>
</gene>
<dbReference type="InterPro" id="IPR049545">
    <property type="entry name" value="Gta3_dom"/>
</dbReference>
<keyword evidence="4" id="KW-1185">Reference proteome</keyword>
<feature type="region of interest" description="Disordered" evidence="1">
    <location>
        <begin position="64"/>
        <end position="84"/>
    </location>
</feature>
<feature type="domain" description="Glutamyl-tRNA amidotransferase complex subunit Gta3" evidence="2">
    <location>
        <begin position="1"/>
        <end position="26"/>
    </location>
</feature>
<dbReference type="AlphaFoldDB" id="A0AA40JZN5"/>
<evidence type="ECO:0000256" key="1">
    <source>
        <dbReference type="SAM" id="MobiDB-lite"/>
    </source>
</evidence>
<comment type="caution">
    <text evidence="3">The sequence shown here is derived from an EMBL/GenBank/DDBJ whole genome shotgun (WGS) entry which is preliminary data.</text>
</comment>
<reference evidence="3" key="1">
    <citation type="submission" date="2023-06" db="EMBL/GenBank/DDBJ databases">
        <title>Genome-scale phylogeny and comparative genomics of the fungal order Sordariales.</title>
        <authorList>
            <consortium name="Lawrence Berkeley National Laboratory"/>
            <person name="Hensen N."/>
            <person name="Bonometti L."/>
            <person name="Westerberg I."/>
            <person name="Brannstrom I.O."/>
            <person name="Guillou S."/>
            <person name="Cros-Aarteil S."/>
            <person name="Calhoun S."/>
            <person name="Haridas S."/>
            <person name="Kuo A."/>
            <person name="Mondo S."/>
            <person name="Pangilinan J."/>
            <person name="Riley R."/>
            <person name="LaButti K."/>
            <person name="Andreopoulos B."/>
            <person name="Lipzen A."/>
            <person name="Chen C."/>
            <person name="Yanf M."/>
            <person name="Daum C."/>
            <person name="Ng V."/>
            <person name="Clum A."/>
            <person name="Steindorff A."/>
            <person name="Ohm R."/>
            <person name="Martin F."/>
            <person name="Silar P."/>
            <person name="Natvig D."/>
            <person name="Lalanne C."/>
            <person name="Gautier V."/>
            <person name="Ament-velasquez S.L."/>
            <person name="Kruys A."/>
            <person name="Hutchinson M.I."/>
            <person name="Powell A.J."/>
            <person name="Barry K."/>
            <person name="Miller A.N."/>
            <person name="Grigoriev I.V."/>
            <person name="Debuchy R."/>
            <person name="Gladieux P."/>
            <person name="Thoren M.H."/>
            <person name="Johannesson H."/>
        </authorList>
    </citation>
    <scope>NUCLEOTIDE SEQUENCE</scope>
    <source>
        <strain evidence="3">SMH3187-1</strain>
    </source>
</reference>
<proteinExistence type="predicted"/>
<evidence type="ECO:0000313" key="4">
    <source>
        <dbReference type="Proteomes" id="UP001172155"/>
    </source>
</evidence>
<evidence type="ECO:0000313" key="3">
    <source>
        <dbReference type="EMBL" id="KAK0740582.1"/>
    </source>
</evidence>
<sequence length="109" mass="11480">MLSTLRAQLHFVRAIQQVDTSGVEPLYAIRDETRAGRAEASIGLGTEAILDALAGEEAAGRCGRPRRRRDVSEGGKGAGGGWDVLGQAKERAGKYFVVRSGKPGVEGGE</sequence>
<protein>
    <recommendedName>
        <fullName evidence="2">Glutamyl-tRNA amidotransferase complex subunit Gta3 domain-containing protein</fullName>
    </recommendedName>
</protein>
<name>A0AA40JZN5_9PEZI</name>
<organism evidence="3 4">
    <name type="scientific">Schizothecium vesticola</name>
    <dbReference type="NCBI Taxonomy" id="314040"/>
    <lineage>
        <taxon>Eukaryota</taxon>
        <taxon>Fungi</taxon>
        <taxon>Dikarya</taxon>
        <taxon>Ascomycota</taxon>
        <taxon>Pezizomycotina</taxon>
        <taxon>Sordariomycetes</taxon>
        <taxon>Sordariomycetidae</taxon>
        <taxon>Sordariales</taxon>
        <taxon>Schizotheciaceae</taxon>
        <taxon>Schizothecium</taxon>
    </lineage>
</organism>
<dbReference type="Pfam" id="PF20978">
    <property type="entry name" value="Gta3"/>
    <property type="match status" value="1"/>
</dbReference>